<keyword evidence="7" id="KW-0479">Metal-binding</keyword>
<dbReference type="PANTHER" id="PTHR12729:SF6">
    <property type="entry name" value="TRNA(HIS) GUANYLYLTRANSFERASE-RELATED"/>
    <property type="match status" value="1"/>
</dbReference>
<dbReference type="InterPro" id="IPR007537">
    <property type="entry name" value="tRNAHis_GuaTrfase_Thg1"/>
</dbReference>
<evidence type="ECO:0000313" key="14">
    <source>
        <dbReference type="Proteomes" id="UP000768471"/>
    </source>
</evidence>
<dbReference type="GO" id="GO:0016779">
    <property type="term" value="F:nucleotidyltransferase activity"/>
    <property type="evidence" value="ECO:0007669"/>
    <property type="project" value="UniProtKB-KW"/>
</dbReference>
<evidence type="ECO:0000256" key="8">
    <source>
        <dbReference type="ARBA" id="ARBA00022741"/>
    </source>
</evidence>
<dbReference type="Pfam" id="PF14413">
    <property type="entry name" value="Thg1C"/>
    <property type="match status" value="1"/>
</dbReference>
<keyword evidence="5" id="KW-0819">tRNA processing</keyword>
<evidence type="ECO:0000256" key="3">
    <source>
        <dbReference type="ARBA" id="ARBA00012511"/>
    </source>
</evidence>
<gene>
    <name evidence="13" type="ORF">H9Q10_01250</name>
</gene>
<reference evidence="13 14" key="1">
    <citation type="submission" date="2020-09" db="EMBL/GenBank/DDBJ databases">
        <title>Eikenella S3660 sp. nov., isolated from a throat swab.</title>
        <authorList>
            <person name="Buhl M."/>
        </authorList>
    </citation>
    <scope>NUCLEOTIDE SEQUENCE [LARGE SCALE GENOMIC DNA]</scope>
    <source>
        <strain evidence="13 14">S3360</strain>
    </source>
</reference>
<keyword evidence="10" id="KW-0342">GTP-binding</keyword>
<keyword evidence="8" id="KW-0547">Nucleotide-binding</keyword>
<evidence type="ECO:0000256" key="7">
    <source>
        <dbReference type="ARBA" id="ARBA00022723"/>
    </source>
</evidence>
<comment type="similarity">
    <text evidence="2">Belongs to the tRNA(His) guanylyltransferase family.</text>
</comment>
<evidence type="ECO:0000256" key="9">
    <source>
        <dbReference type="ARBA" id="ARBA00022842"/>
    </source>
</evidence>
<evidence type="ECO:0000256" key="6">
    <source>
        <dbReference type="ARBA" id="ARBA00022695"/>
    </source>
</evidence>
<dbReference type="InterPro" id="IPR038469">
    <property type="entry name" value="tRNAHis_GuaTrfase_Thg1_sf"/>
</dbReference>
<comment type="caution">
    <text evidence="13">The sequence shown here is derived from an EMBL/GenBank/DDBJ whole genome shotgun (WGS) entry which is preliminary data.</text>
</comment>
<evidence type="ECO:0000259" key="12">
    <source>
        <dbReference type="Pfam" id="PF14413"/>
    </source>
</evidence>
<keyword evidence="14" id="KW-1185">Reference proteome</keyword>
<dbReference type="RefSeq" id="WP_197902221.1">
    <property type="nucleotide sequence ID" value="NZ_JACSGR010000001.1"/>
</dbReference>
<name>A0ABS0N7P3_9NEIS</name>
<protein>
    <recommendedName>
        <fullName evidence="3">tRNA(His) guanylyltransferase</fullName>
        <ecNumber evidence="3">2.7.7.79</ecNumber>
    </recommendedName>
</protein>
<accession>A0ABS0N7P3</accession>
<dbReference type="EMBL" id="JACSGR010000001">
    <property type="protein sequence ID" value="MBH5328300.1"/>
    <property type="molecule type" value="Genomic_DNA"/>
</dbReference>
<evidence type="ECO:0000256" key="5">
    <source>
        <dbReference type="ARBA" id="ARBA00022694"/>
    </source>
</evidence>
<dbReference type="InterPro" id="IPR024956">
    <property type="entry name" value="tRNAHis_GuaTrfase_cat"/>
</dbReference>
<keyword evidence="4" id="KW-0808">Transferase</keyword>
<evidence type="ECO:0000256" key="10">
    <source>
        <dbReference type="ARBA" id="ARBA00023134"/>
    </source>
</evidence>
<dbReference type="EC" id="2.7.7.79" evidence="3"/>
<evidence type="ECO:0000256" key="4">
    <source>
        <dbReference type="ARBA" id="ARBA00022679"/>
    </source>
</evidence>
<dbReference type="Pfam" id="PF04446">
    <property type="entry name" value="Thg1"/>
    <property type="match status" value="1"/>
</dbReference>
<evidence type="ECO:0000256" key="1">
    <source>
        <dbReference type="ARBA" id="ARBA00001946"/>
    </source>
</evidence>
<evidence type="ECO:0000313" key="13">
    <source>
        <dbReference type="EMBL" id="MBH5328300.1"/>
    </source>
</evidence>
<organism evidence="13 14">
    <name type="scientific">Eikenella glucosivorans</name>
    <dbReference type="NCBI Taxonomy" id="2766967"/>
    <lineage>
        <taxon>Bacteria</taxon>
        <taxon>Pseudomonadati</taxon>
        <taxon>Pseudomonadota</taxon>
        <taxon>Betaproteobacteria</taxon>
        <taxon>Neisseriales</taxon>
        <taxon>Neisseriaceae</taxon>
        <taxon>Eikenella</taxon>
    </lineage>
</organism>
<dbReference type="Proteomes" id="UP000768471">
    <property type="component" value="Unassembled WGS sequence"/>
</dbReference>
<sequence length="252" mass="29492">MRFDDLDTRMRQYETAYDFCIPEQNHIVVRLDGRGFTRLTKEIWQFEAPFDIRFRNHMADTTAALLDCGFNIAYGFSQSDEISLLFQHDEHTFKRKVRKIITTLAAEASAHFSLAQGSRATFDARVCVLPNWGLVQDYFAWRQEDAHRNALNAHCYWLQRKHGISPNAAAEKLVHLSRQQKHDFLFEHGINFNDLPAWQKRGFGIYWQTVAKQGFNPQTGETTETTRHIITRNFDLPLREEYVAFLDNFQVA</sequence>
<feature type="domain" description="Thg1 C-terminal" evidence="12">
    <location>
        <begin position="135"/>
        <end position="226"/>
    </location>
</feature>
<keyword evidence="6 13" id="KW-0548">Nucleotidyltransferase</keyword>
<proteinExistence type="inferred from homology"/>
<dbReference type="PANTHER" id="PTHR12729">
    <property type="entry name" value="TRNA(HIS) GUANYLYLTRANSFERASE-RELATED"/>
    <property type="match status" value="1"/>
</dbReference>
<evidence type="ECO:0000259" key="11">
    <source>
        <dbReference type="Pfam" id="PF04446"/>
    </source>
</evidence>
<feature type="domain" description="tRNAHis guanylyltransferase catalytic" evidence="11">
    <location>
        <begin position="8"/>
        <end position="130"/>
    </location>
</feature>
<keyword evidence="9" id="KW-0460">Magnesium</keyword>
<comment type="cofactor">
    <cofactor evidence="1">
        <name>Mg(2+)</name>
        <dbReference type="ChEBI" id="CHEBI:18420"/>
    </cofactor>
</comment>
<dbReference type="InterPro" id="IPR025845">
    <property type="entry name" value="Thg1_C_dom"/>
</dbReference>
<dbReference type="Gene3D" id="3.30.70.3000">
    <property type="match status" value="1"/>
</dbReference>
<evidence type="ECO:0000256" key="2">
    <source>
        <dbReference type="ARBA" id="ARBA00010113"/>
    </source>
</evidence>